<comment type="caution">
    <text evidence="1">The sequence shown here is derived from an EMBL/GenBank/DDBJ whole genome shotgun (WGS) entry which is preliminary data.</text>
</comment>
<evidence type="ECO:0000313" key="2">
    <source>
        <dbReference type="Proteomes" id="UP000750711"/>
    </source>
</evidence>
<dbReference type="PANTHER" id="PTHR43377:SF12">
    <property type="entry name" value="BINDING ROSSMANN FOLD OXIDOREDUCTASE, PUTATIVE (AFU_ORTHOLOGUE AFUA_3G11840)-RELATED"/>
    <property type="match status" value="1"/>
</dbReference>
<proteinExistence type="predicted"/>
<dbReference type="EMBL" id="JAGHQM010001123">
    <property type="protein sequence ID" value="KAH0556371.1"/>
    <property type="molecule type" value="Genomic_DNA"/>
</dbReference>
<organism evidence="1 2">
    <name type="scientific">Trichoglossum hirsutum</name>
    <dbReference type="NCBI Taxonomy" id="265104"/>
    <lineage>
        <taxon>Eukaryota</taxon>
        <taxon>Fungi</taxon>
        <taxon>Dikarya</taxon>
        <taxon>Ascomycota</taxon>
        <taxon>Pezizomycotina</taxon>
        <taxon>Geoglossomycetes</taxon>
        <taxon>Geoglossales</taxon>
        <taxon>Geoglossaceae</taxon>
        <taxon>Trichoglossum</taxon>
    </lineage>
</organism>
<dbReference type="PANTHER" id="PTHR43377">
    <property type="entry name" value="BILIVERDIN REDUCTASE A"/>
    <property type="match status" value="1"/>
</dbReference>
<keyword evidence="2" id="KW-1185">Reference proteome</keyword>
<dbReference type="Gene3D" id="3.30.360.10">
    <property type="entry name" value="Dihydrodipicolinate Reductase, domain 2"/>
    <property type="match status" value="1"/>
</dbReference>
<dbReference type="Proteomes" id="UP000750711">
    <property type="component" value="Unassembled WGS sequence"/>
</dbReference>
<gene>
    <name evidence="1" type="ORF">GP486_005706</name>
</gene>
<reference evidence="1" key="1">
    <citation type="submission" date="2021-03" db="EMBL/GenBank/DDBJ databases">
        <title>Comparative genomics and phylogenomic investigation of the class Geoglossomycetes provide insights into ecological specialization and systematics.</title>
        <authorList>
            <person name="Melie T."/>
            <person name="Pirro S."/>
            <person name="Miller A.N."/>
            <person name="Quandt A."/>
        </authorList>
    </citation>
    <scope>NUCLEOTIDE SEQUENCE</scope>
    <source>
        <strain evidence="1">CAQ_001_2017</strain>
    </source>
</reference>
<sequence length="294" mass="32628">MWLLCSPPKGLDQPLHLPSKVTSSGSLFYFKRSRKPELAGDATNCLSCPAETECQYSAKRIYYDMLLKKGTTSWPVSIVVPDIEECNSLETARERLMQKLGEDYTAEMSQGDIDSRPWYGRCVYEAGNDVCDDQTVTITWEEDTLPETNAGSGNGGHKRPKVRHGKSATIRMVAFTEKICERRTRVYGTKGELETDSSTIRIYNFASGEAETLRPHLAEGGHGGGDGGLARQFVLAIDAVKNNGMSVDEAQRTFVGCTLEDVIRSHAMVFAAEDARRGGRVVDWAEWWDKEVKG</sequence>
<accession>A0A9P8L8Q8</accession>
<dbReference type="InterPro" id="IPR051450">
    <property type="entry name" value="Gfo/Idh/MocA_Oxidoreductases"/>
</dbReference>
<name>A0A9P8L8Q8_9PEZI</name>
<evidence type="ECO:0000313" key="1">
    <source>
        <dbReference type="EMBL" id="KAH0556371.1"/>
    </source>
</evidence>
<protein>
    <submittedName>
        <fullName evidence="1">Uncharacterized protein</fullName>
    </submittedName>
</protein>
<dbReference type="AlphaFoldDB" id="A0A9P8L8Q8"/>